<evidence type="ECO:0000313" key="3">
    <source>
        <dbReference type="Proteomes" id="UP000695007"/>
    </source>
</evidence>
<gene>
    <name evidence="4" type="primary">LOC105360795</name>
</gene>
<proteinExistence type="predicted"/>
<keyword evidence="1" id="KW-0677">Repeat</keyword>
<dbReference type="GO" id="GO:0070273">
    <property type="term" value="F:phosphatidylinositol-4-phosphate binding"/>
    <property type="evidence" value="ECO:0007669"/>
    <property type="project" value="TreeGrafter"/>
</dbReference>
<dbReference type="KEGG" id="csol:105360795"/>
<dbReference type="AlphaFoldDB" id="A0AAJ6YDK5"/>
<dbReference type="GeneID" id="105360795"/>
<feature type="domain" description="SESTD1-like spectrin repeats region" evidence="2">
    <location>
        <begin position="166"/>
        <end position="268"/>
    </location>
</feature>
<evidence type="ECO:0000256" key="1">
    <source>
        <dbReference type="ARBA" id="ARBA00022737"/>
    </source>
</evidence>
<sequence length="406" mass="46724">MANASQRSLHPSKSFMNTINRESAQDVLDSVQRIHNLIDSIEHKQVEIEKAWSNMERNIDVLKEIDNLEEGVASVTNWILGPADSMLNAHYQIGFDVASSEELRLEHEKLELECRETYGKYAELLHKIDSISSDYLSEDLKSQRDFMDFVCRSFATRLEKRRNVLITSQRFFRLVSEYFDKTSEVFDKLIMGSRTCNVSNAGVKLMKLDRSQQKLEGLEQELVKEGEKLSDVLSMPVKDALCRDVLIDYGEDIVNIKDILDATNARKNIFNDSVELQKLTLKQIALVYTYESDVEQAISWLNDLFDVLVDSHVEIGCNVTEIQVQKQEHQSFQDTARGTYEYGCQLVNGAKVLRISCKLDLMSNMGLLSRLRQVWRQLRSVSQEQLTRLRVCAVFHKNVADVSYCR</sequence>
<organism evidence="3 4">
    <name type="scientific">Ceratosolen solmsi marchali</name>
    <dbReference type="NCBI Taxonomy" id="326594"/>
    <lineage>
        <taxon>Eukaryota</taxon>
        <taxon>Metazoa</taxon>
        <taxon>Ecdysozoa</taxon>
        <taxon>Arthropoda</taxon>
        <taxon>Hexapoda</taxon>
        <taxon>Insecta</taxon>
        <taxon>Pterygota</taxon>
        <taxon>Neoptera</taxon>
        <taxon>Endopterygota</taxon>
        <taxon>Hymenoptera</taxon>
        <taxon>Apocrita</taxon>
        <taxon>Proctotrupomorpha</taxon>
        <taxon>Chalcidoidea</taxon>
        <taxon>Agaonidae</taxon>
        <taxon>Agaoninae</taxon>
        <taxon>Ceratosolen</taxon>
    </lineage>
</organism>
<protein>
    <submittedName>
        <fullName evidence="4">SEC14 domain and spectrin repeat-containing protein 1</fullName>
    </submittedName>
</protein>
<keyword evidence="3" id="KW-1185">Reference proteome</keyword>
<dbReference type="GO" id="GO:0032266">
    <property type="term" value="F:phosphatidylinositol-3-phosphate binding"/>
    <property type="evidence" value="ECO:0007669"/>
    <property type="project" value="TreeGrafter"/>
</dbReference>
<dbReference type="PANTHER" id="PTHR46607">
    <property type="entry name" value="SEC14 DOMAIN AND SPECTRIN REPEAT-CONTAINING PROTEIN 1"/>
    <property type="match status" value="1"/>
</dbReference>
<dbReference type="Gene3D" id="1.20.58.60">
    <property type="match status" value="2"/>
</dbReference>
<dbReference type="GO" id="GO:0005546">
    <property type="term" value="F:phosphatidylinositol-4,5-bisphosphate binding"/>
    <property type="evidence" value="ECO:0007669"/>
    <property type="project" value="TreeGrafter"/>
</dbReference>
<dbReference type="InterPro" id="IPR056804">
    <property type="entry name" value="Spectrin_SESTD1"/>
</dbReference>
<dbReference type="GO" id="GO:0080025">
    <property type="term" value="F:phosphatidylinositol-3,5-bisphosphate binding"/>
    <property type="evidence" value="ECO:0007669"/>
    <property type="project" value="TreeGrafter"/>
</dbReference>
<dbReference type="Proteomes" id="UP000695007">
    <property type="component" value="Unplaced"/>
</dbReference>
<evidence type="ECO:0000313" key="4">
    <source>
        <dbReference type="RefSeq" id="XP_011496098.1"/>
    </source>
</evidence>
<dbReference type="PANTHER" id="PTHR46607:SF1">
    <property type="entry name" value="SEC14 DOMAIN AND SPECTRIN REPEAT-CONTAINING PROTEIN 1"/>
    <property type="match status" value="1"/>
</dbReference>
<accession>A0AAJ6YDK5</accession>
<dbReference type="GO" id="GO:0010314">
    <property type="term" value="F:phosphatidylinositol-5-phosphate binding"/>
    <property type="evidence" value="ECO:0007669"/>
    <property type="project" value="TreeGrafter"/>
</dbReference>
<dbReference type="Pfam" id="PF24915">
    <property type="entry name" value="Spectrin_SESTD1"/>
    <property type="match status" value="1"/>
</dbReference>
<dbReference type="RefSeq" id="XP_011496098.1">
    <property type="nucleotide sequence ID" value="XM_011497796.1"/>
</dbReference>
<evidence type="ECO:0000259" key="2">
    <source>
        <dbReference type="Pfam" id="PF24915"/>
    </source>
</evidence>
<reference evidence="4" key="1">
    <citation type="submission" date="2025-08" db="UniProtKB">
        <authorList>
            <consortium name="RefSeq"/>
        </authorList>
    </citation>
    <scope>IDENTIFICATION</scope>
</reference>
<dbReference type="GO" id="GO:0043325">
    <property type="term" value="F:phosphatidylinositol-3,4-bisphosphate binding"/>
    <property type="evidence" value="ECO:0007669"/>
    <property type="project" value="TreeGrafter"/>
</dbReference>
<name>A0AAJ6YDK5_9HYME</name>
<dbReference type="SUPFAM" id="SSF46966">
    <property type="entry name" value="Spectrin repeat"/>
    <property type="match status" value="1"/>
</dbReference>